<dbReference type="OrthoDB" id="197676at2759"/>
<keyword evidence="4 8" id="KW-0175">Coiled coil</keyword>
<feature type="compositionally biased region" description="Pro residues" evidence="9">
    <location>
        <begin position="559"/>
        <end position="574"/>
    </location>
</feature>
<feature type="compositionally biased region" description="Low complexity" evidence="9">
    <location>
        <begin position="530"/>
        <end position="558"/>
    </location>
</feature>
<dbReference type="GO" id="GO:0005634">
    <property type="term" value="C:nucleus"/>
    <property type="evidence" value="ECO:0007669"/>
    <property type="project" value="UniProtKB-SubCell"/>
</dbReference>
<evidence type="ECO:0000256" key="4">
    <source>
        <dbReference type="ARBA" id="ARBA00023054"/>
    </source>
</evidence>
<proteinExistence type="predicted"/>
<evidence type="ECO:0000256" key="5">
    <source>
        <dbReference type="ARBA" id="ARBA00023163"/>
    </source>
</evidence>
<feature type="repeat" description="RPEL" evidence="7">
    <location>
        <begin position="358"/>
        <end position="383"/>
    </location>
</feature>
<dbReference type="PANTHER" id="PTHR22793:SF12">
    <property type="entry name" value="MYOCARDIN-RELATED TRANSCRIPTION FACTOR, ISOFORM H"/>
    <property type="match status" value="1"/>
</dbReference>
<feature type="region of interest" description="Disordered" evidence="9">
    <location>
        <begin position="525"/>
        <end position="637"/>
    </location>
</feature>
<dbReference type="SMART" id="SM00513">
    <property type="entry name" value="SAP"/>
    <property type="match status" value="1"/>
</dbReference>
<dbReference type="InterPro" id="IPR036361">
    <property type="entry name" value="SAP_dom_sf"/>
</dbReference>
<feature type="region of interest" description="Disordered" evidence="9">
    <location>
        <begin position="678"/>
        <end position="720"/>
    </location>
</feature>
<feature type="region of interest" description="Disordered" evidence="9">
    <location>
        <begin position="1218"/>
        <end position="1247"/>
    </location>
</feature>
<evidence type="ECO:0000256" key="1">
    <source>
        <dbReference type="ARBA" id="ARBA00004123"/>
    </source>
</evidence>
<accession>A0A6I9W867</accession>
<dbReference type="PROSITE" id="PS51073">
    <property type="entry name" value="RPEL"/>
    <property type="match status" value="2"/>
</dbReference>
<dbReference type="Gene3D" id="6.10.140.2040">
    <property type="match status" value="1"/>
</dbReference>
<dbReference type="InterPro" id="IPR004018">
    <property type="entry name" value="RPEL_repeat"/>
</dbReference>
<dbReference type="Pfam" id="PF02037">
    <property type="entry name" value="SAP"/>
    <property type="match status" value="1"/>
</dbReference>
<evidence type="ECO:0000256" key="2">
    <source>
        <dbReference type="ARBA" id="ARBA00022737"/>
    </source>
</evidence>
<dbReference type="InterPro" id="IPR003034">
    <property type="entry name" value="SAP_dom"/>
</dbReference>
<dbReference type="Proteomes" id="UP000504615">
    <property type="component" value="Unplaced"/>
</dbReference>
<dbReference type="KEGG" id="pbar:105426890"/>
<organism evidence="11 12">
    <name type="scientific">Pogonomyrmex barbatus</name>
    <name type="common">red harvester ant</name>
    <dbReference type="NCBI Taxonomy" id="144034"/>
    <lineage>
        <taxon>Eukaryota</taxon>
        <taxon>Metazoa</taxon>
        <taxon>Ecdysozoa</taxon>
        <taxon>Arthropoda</taxon>
        <taxon>Hexapoda</taxon>
        <taxon>Insecta</taxon>
        <taxon>Pterygota</taxon>
        <taxon>Neoptera</taxon>
        <taxon>Endopterygota</taxon>
        <taxon>Hymenoptera</taxon>
        <taxon>Apocrita</taxon>
        <taxon>Aculeata</taxon>
        <taxon>Formicoidea</taxon>
        <taxon>Formicidae</taxon>
        <taxon>Myrmicinae</taxon>
        <taxon>Pogonomyrmex</taxon>
    </lineage>
</organism>
<evidence type="ECO:0000256" key="3">
    <source>
        <dbReference type="ARBA" id="ARBA00023015"/>
    </source>
</evidence>
<feature type="compositionally biased region" description="Low complexity" evidence="9">
    <location>
        <begin position="679"/>
        <end position="707"/>
    </location>
</feature>
<evidence type="ECO:0000313" key="11">
    <source>
        <dbReference type="Proteomes" id="UP000504615"/>
    </source>
</evidence>
<feature type="compositionally biased region" description="Low complexity" evidence="9">
    <location>
        <begin position="136"/>
        <end position="148"/>
    </location>
</feature>
<dbReference type="CTD" id="38338"/>
<feature type="region of interest" description="Disordered" evidence="9">
    <location>
        <begin position="403"/>
        <end position="438"/>
    </location>
</feature>
<dbReference type="Pfam" id="PF02755">
    <property type="entry name" value="RPEL"/>
    <property type="match status" value="2"/>
</dbReference>
<feature type="region of interest" description="Disordered" evidence="9">
    <location>
        <begin position="748"/>
        <end position="827"/>
    </location>
</feature>
<keyword evidence="5" id="KW-0804">Transcription</keyword>
<evidence type="ECO:0000256" key="6">
    <source>
        <dbReference type="ARBA" id="ARBA00023242"/>
    </source>
</evidence>
<keyword evidence="6" id="KW-0539">Nucleus</keyword>
<name>A0A6I9W867_9HYME</name>
<protein>
    <submittedName>
        <fullName evidence="12">MKL/myocardin-like protein 2</fullName>
    </submittedName>
</protein>
<feature type="domain" description="SAP" evidence="10">
    <location>
        <begin position="720"/>
        <end position="754"/>
    </location>
</feature>
<feature type="repeat" description="RPEL" evidence="7">
    <location>
        <begin position="313"/>
        <end position="338"/>
    </location>
</feature>
<feature type="compositionally biased region" description="Basic residues" evidence="9">
    <location>
        <begin position="594"/>
        <end position="610"/>
    </location>
</feature>
<dbReference type="GO" id="GO:0003713">
    <property type="term" value="F:transcription coactivator activity"/>
    <property type="evidence" value="ECO:0007669"/>
    <property type="project" value="TreeGrafter"/>
</dbReference>
<keyword evidence="11" id="KW-1185">Reference proteome</keyword>
<sequence>MRITTTRGAVAKRKIGSSTKRSAREKKGTTRERGDPIEPASSPYRSCSSESTIAAKGNTLYMPTTFPKCSVQFFAATSAADLSVTSERVTQRLRRESGHRLDSGSPFWRIQLDQDLLDTISAIYPEWFKDYTNNRAASTSSSTSSSASGAQSCNDSTAVVVTERGGEHKVAKSDSKSKSKTKKADSHKDKDRDRKDPRRDAKDERDAGNGKKGTKLSPQQDKAAADAAGRKAAGSVPGSESEMAEGNQSPPKAEVDDSPLQHAMDRNKESLKVKLMLRRPINQLVAQGIMPPLKTPPAFHEQRKQLERAKTGDLLKAKIQQRPGRDELVRQHILEDVGHVDPSLAERQRMLKKARLADQLNDQLSHRPGPLELIQKNILHTEEPIERAVKEGHIPFKATCEGQVTKPQHPDHYITFEDDSQSSEGASSPQLESRSSDVLETAAASAGIVTVSLSIPTTGGAVVVSSTSPVFQQTSSESTIQTFAELCNTVVGTQQQQQQQSQQQVQQGQQHTSIQALMAHPESGPQTIIPALAPAPSPMSLGSTTSSLSPLSNISIASPPAPPPAAITPRPQPSPIAAAAATTCQRSDAPGKDKNRKKSKTKSQPKTRTIKFHEYKGPPNAQKTPASSNTSGLGAAQPGETSYELLLQQQQLFLQWQLEWQHKYPQIILPAAQKPISLTSSGASDAGSVSGTSVNVASPAPSNSSNNLSEQPPLRPLGKLEEMKVSDLKVELKRRNLPVSGSKPQLIERLKPFTESSSNNLTSNSNGPHVTHMGHILMDTPGPMSTDDSSSQAKSPIAIVKDEPNSPRTASPHSSEHDDPSSPPGDDIIKVQRKRIEELQRELYKSQQQLQQIRQTQPATVRAEKLALQQHIHNKMQQQQLALHLQQLQHLQQQQQQQQQQHNQQQAQQQQAAIQQLNAKASLAAFLQAQPNNATAILDSATLTAINNKKNQSKNSTTVQIPTAIVLNLAKPTKLNGSLLGALVAQAQVQQQQQQQQQTTITTTEDSKPPPPQYDEAAKLLKVKIEPVQKSHIKSQVVDDVLEILIKNGELPPSAAQDPATPTTPNRQLQQNLVFTTPADNSTQSLVFTAASPISPISPIPMEVSQSGCPSPSTPIPPPPPPLPLTAFSIPLPTAIQQLQQGEEITSFSTDLLTSEAELDAAMLLSPQSVQQASPDPQPPQEVTSSDNANLDLKELGLDLETLDPMDFGQLDCDMPMDMDDPDWLDSLMPQSPPPSATLSSSNYQSTTPSISFSSTTDIYDPLLGSSQYSFDLFNMEDSDFKMSSDLSPMTWDKVDFAT</sequence>
<evidence type="ECO:0000313" key="12">
    <source>
        <dbReference type="RefSeq" id="XP_011636605.1"/>
    </source>
</evidence>
<feature type="coiled-coil region" evidence="8">
    <location>
        <begin position="829"/>
        <end position="920"/>
    </location>
</feature>
<gene>
    <name evidence="12" type="primary">LOC105426890</name>
</gene>
<evidence type="ECO:0000256" key="7">
    <source>
        <dbReference type="PROSITE-ProRule" id="PRU00401"/>
    </source>
</evidence>
<dbReference type="InterPro" id="IPR043451">
    <property type="entry name" value="Myocardin-like"/>
</dbReference>
<dbReference type="GO" id="GO:0045944">
    <property type="term" value="P:positive regulation of transcription by RNA polymerase II"/>
    <property type="evidence" value="ECO:0007669"/>
    <property type="project" value="TreeGrafter"/>
</dbReference>
<feature type="compositionally biased region" description="Polar residues" evidence="9">
    <location>
        <begin position="149"/>
        <end position="159"/>
    </location>
</feature>
<comment type="subcellular location">
    <subcellularLocation>
        <location evidence="1">Nucleus</location>
    </subcellularLocation>
</comment>
<dbReference type="Gene3D" id="1.10.720.30">
    <property type="entry name" value="SAP domain"/>
    <property type="match status" value="1"/>
</dbReference>
<feature type="region of interest" description="Disordered" evidence="9">
    <location>
        <begin position="136"/>
        <end position="261"/>
    </location>
</feature>
<feature type="region of interest" description="Disordered" evidence="9">
    <location>
        <begin position="1"/>
        <end position="48"/>
    </location>
</feature>
<feature type="compositionally biased region" description="Polar residues" evidence="9">
    <location>
        <begin position="422"/>
        <end position="438"/>
    </location>
</feature>
<dbReference type="SUPFAM" id="SSF68906">
    <property type="entry name" value="SAP domain"/>
    <property type="match status" value="1"/>
</dbReference>
<feature type="compositionally biased region" description="Polar residues" evidence="9">
    <location>
        <begin position="621"/>
        <end position="632"/>
    </location>
</feature>
<keyword evidence="2" id="KW-0677">Repeat</keyword>
<dbReference type="Gene3D" id="6.10.150.10">
    <property type="match status" value="1"/>
</dbReference>
<dbReference type="PANTHER" id="PTHR22793">
    <property type="entry name" value="MYOCARDIN-RELATED TRANSCRIPTION FACTOR-RELATED"/>
    <property type="match status" value="1"/>
</dbReference>
<feature type="compositionally biased region" description="Low complexity" evidence="9">
    <location>
        <begin position="221"/>
        <end position="234"/>
    </location>
</feature>
<keyword evidence="3" id="KW-0805">Transcription regulation</keyword>
<dbReference type="SMART" id="SM00707">
    <property type="entry name" value="RPEL"/>
    <property type="match status" value="3"/>
</dbReference>
<dbReference type="RefSeq" id="XP_011636605.1">
    <property type="nucleotide sequence ID" value="XM_011638303.1"/>
</dbReference>
<dbReference type="GeneID" id="105426890"/>
<evidence type="ECO:0000259" key="10">
    <source>
        <dbReference type="PROSITE" id="PS50800"/>
    </source>
</evidence>
<feature type="compositionally biased region" description="Basic and acidic residues" evidence="9">
    <location>
        <begin position="25"/>
        <end position="36"/>
    </location>
</feature>
<dbReference type="PROSITE" id="PS50800">
    <property type="entry name" value="SAP"/>
    <property type="match status" value="1"/>
</dbReference>
<feature type="compositionally biased region" description="Basic and acidic residues" evidence="9">
    <location>
        <begin position="164"/>
        <end position="209"/>
    </location>
</feature>
<evidence type="ECO:0000256" key="8">
    <source>
        <dbReference type="SAM" id="Coils"/>
    </source>
</evidence>
<evidence type="ECO:0000256" key="9">
    <source>
        <dbReference type="SAM" id="MobiDB-lite"/>
    </source>
</evidence>
<feature type="compositionally biased region" description="Low complexity" evidence="9">
    <location>
        <begin position="756"/>
        <end position="766"/>
    </location>
</feature>
<reference evidence="12" key="1">
    <citation type="submission" date="2025-08" db="UniProtKB">
        <authorList>
            <consortium name="RefSeq"/>
        </authorList>
    </citation>
    <scope>IDENTIFICATION</scope>
</reference>